<name>A0ABS5BRA8_9BACT</name>
<comment type="caution">
    <text evidence="3">The sequence shown here is derived from an EMBL/GenBank/DDBJ whole genome shotgun (WGS) entry which is preliminary data.</text>
</comment>
<feature type="transmembrane region" description="Helical" evidence="2">
    <location>
        <begin position="87"/>
        <end position="110"/>
    </location>
</feature>
<evidence type="ECO:0000256" key="2">
    <source>
        <dbReference type="SAM" id="Phobius"/>
    </source>
</evidence>
<keyword evidence="2" id="KW-0812">Transmembrane</keyword>
<proteinExistence type="predicted"/>
<gene>
    <name evidence="3" type="ORF">J8F10_13115</name>
</gene>
<accession>A0ABS5BRA8</accession>
<feature type="compositionally biased region" description="Basic and acidic residues" evidence="1">
    <location>
        <begin position="1"/>
        <end position="12"/>
    </location>
</feature>
<feature type="transmembrane region" description="Helical" evidence="2">
    <location>
        <begin position="116"/>
        <end position="139"/>
    </location>
</feature>
<evidence type="ECO:0000313" key="4">
    <source>
        <dbReference type="Proteomes" id="UP000676565"/>
    </source>
</evidence>
<evidence type="ECO:0000256" key="1">
    <source>
        <dbReference type="SAM" id="MobiDB-lite"/>
    </source>
</evidence>
<keyword evidence="4" id="KW-1185">Reference proteome</keyword>
<keyword evidence="2" id="KW-0472">Membrane</keyword>
<evidence type="ECO:0000313" key="3">
    <source>
        <dbReference type="EMBL" id="MBP3956224.1"/>
    </source>
</evidence>
<feature type="region of interest" description="Disordered" evidence="1">
    <location>
        <begin position="1"/>
        <end position="36"/>
    </location>
</feature>
<dbReference type="RefSeq" id="WP_210654252.1">
    <property type="nucleotide sequence ID" value="NZ_JAGKQQ010000001.1"/>
</dbReference>
<keyword evidence="2" id="KW-1133">Transmembrane helix</keyword>
<protein>
    <submittedName>
        <fullName evidence="3">Uncharacterized protein</fullName>
    </submittedName>
</protein>
<organism evidence="3 4">
    <name type="scientific">Gemmata palustris</name>
    <dbReference type="NCBI Taxonomy" id="2822762"/>
    <lineage>
        <taxon>Bacteria</taxon>
        <taxon>Pseudomonadati</taxon>
        <taxon>Planctomycetota</taxon>
        <taxon>Planctomycetia</taxon>
        <taxon>Gemmatales</taxon>
        <taxon>Gemmataceae</taxon>
        <taxon>Gemmata</taxon>
    </lineage>
</organism>
<feature type="compositionally biased region" description="Low complexity" evidence="1">
    <location>
        <begin position="21"/>
        <end position="35"/>
    </location>
</feature>
<dbReference type="Proteomes" id="UP000676565">
    <property type="component" value="Unassembled WGS sequence"/>
</dbReference>
<feature type="transmembrane region" description="Helical" evidence="2">
    <location>
        <begin position="54"/>
        <end position="75"/>
    </location>
</feature>
<dbReference type="EMBL" id="JAGKQQ010000001">
    <property type="protein sequence ID" value="MBP3956224.1"/>
    <property type="molecule type" value="Genomic_DNA"/>
</dbReference>
<sequence>MSERPLFERPIDDVLPPTHRSAPAPSGSALSPAPGVARERPDTELLAIARYQKWLIRIILLQILLVCAGVGLGLAGAGDGAGETSTAFLVAATAAVLLGVVSLVVVFLLASKLYGTATAVVLGLCLLVLCGGTITLLVVNARATAELRRNGIRVGFLGARRADLVALAPGPRQPGDARMPKLGW</sequence>
<reference evidence="3 4" key="1">
    <citation type="submission" date="2021-04" db="EMBL/GenBank/DDBJ databases">
        <authorList>
            <person name="Ivanova A."/>
        </authorList>
    </citation>
    <scope>NUCLEOTIDE SEQUENCE [LARGE SCALE GENOMIC DNA]</scope>
    <source>
        <strain evidence="3 4">G18</strain>
    </source>
</reference>